<dbReference type="SUPFAM" id="SSF57429">
    <property type="entry name" value="Crambin-like"/>
    <property type="match status" value="1"/>
</dbReference>
<dbReference type="FunFam" id="3.30.1350.10:FF:000001">
    <property type="entry name" value="Hellethionin-D"/>
    <property type="match status" value="1"/>
</dbReference>
<evidence type="ECO:0000256" key="4">
    <source>
        <dbReference type="ARBA" id="ARBA00022656"/>
    </source>
</evidence>
<dbReference type="GO" id="GO:0006952">
    <property type="term" value="P:defense response"/>
    <property type="evidence" value="ECO:0007669"/>
    <property type="project" value="UniProtKB-KW"/>
</dbReference>
<evidence type="ECO:0000256" key="8">
    <source>
        <dbReference type="ARBA" id="ARBA00043965"/>
    </source>
</evidence>
<comment type="caution">
    <text evidence="10">The sequence shown here is derived from an EMBL/GenBank/DDBJ whole genome shotgun (WGS) entry which is preliminary data.</text>
</comment>
<keyword evidence="3" id="KW-0964">Secreted</keyword>
<evidence type="ECO:0000256" key="3">
    <source>
        <dbReference type="ARBA" id="ARBA00022525"/>
    </source>
</evidence>
<proteinExistence type="inferred from homology"/>
<comment type="function">
    <text evidence="1">Thionins are small plant proteins which are toxic to animal cells. They seem to exert their toxic effect at the level of the cell membrane. Their precise function is not known.</text>
</comment>
<comment type="similarity">
    <text evidence="8">Belongs to the plant thionin (TC 1.C.44) family. 4 C-C subfamily.</text>
</comment>
<evidence type="ECO:0008006" key="13">
    <source>
        <dbReference type="Google" id="ProtNLM"/>
    </source>
</evidence>
<evidence type="ECO:0000256" key="9">
    <source>
        <dbReference type="SAM" id="SignalP"/>
    </source>
</evidence>
<dbReference type="EMBL" id="CM029049">
    <property type="protein sequence ID" value="KAG2572276.1"/>
    <property type="molecule type" value="Genomic_DNA"/>
</dbReference>
<reference evidence="10 12" key="1">
    <citation type="submission" date="2020-05" db="EMBL/GenBank/DDBJ databases">
        <title>WGS assembly of Panicum virgatum.</title>
        <authorList>
            <person name="Lovell J.T."/>
            <person name="Jenkins J."/>
            <person name="Shu S."/>
            <person name="Juenger T.E."/>
            <person name="Schmutz J."/>
        </authorList>
    </citation>
    <scope>NUCLEOTIDE SEQUENCE</scope>
    <source>
        <strain evidence="10">AP13</strain>
        <strain evidence="12">cv. AP13</strain>
    </source>
</reference>
<evidence type="ECO:0000256" key="1">
    <source>
        <dbReference type="ARBA" id="ARBA00002847"/>
    </source>
</evidence>
<dbReference type="InterPro" id="IPR001010">
    <property type="entry name" value="Thionin"/>
</dbReference>
<evidence type="ECO:0000256" key="5">
    <source>
        <dbReference type="ARBA" id="ARBA00022729"/>
    </source>
</evidence>
<evidence type="ECO:0000256" key="6">
    <source>
        <dbReference type="ARBA" id="ARBA00022821"/>
    </source>
</evidence>
<evidence type="ECO:0000256" key="2">
    <source>
        <dbReference type="ARBA" id="ARBA00004613"/>
    </source>
</evidence>
<dbReference type="Gene3D" id="3.30.1350.10">
    <property type="entry name" value="Thionin-like"/>
    <property type="match status" value="1"/>
</dbReference>
<keyword evidence="7" id="KW-1015">Disulfide bond</keyword>
<evidence type="ECO:0000313" key="10">
    <source>
        <dbReference type="EMBL" id="KAG2572276.1"/>
    </source>
</evidence>
<dbReference type="PANTHER" id="PTHR33920:SF2">
    <property type="entry name" value="THIONIN-2.1-RELATED"/>
    <property type="match status" value="1"/>
</dbReference>
<dbReference type="Proteomes" id="UP000823388">
    <property type="component" value="Chromosome 7K"/>
</dbReference>
<dbReference type="InterPro" id="IPR036391">
    <property type="entry name" value="Thionin-like_sf"/>
</dbReference>
<comment type="subcellular location">
    <subcellularLocation>
        <location evidence="2">Secreted</location>
    </subcellularLocation>
</comment>
<feature type="chain" id="PRO_5044157138" description="Acidic protein" evidence="9">
    <location>
        <begin position="25"/>
        <end position="137"/>
    </location>
</feature>
<feature type="signal peptide" evidence="9">
    <location>
        <begin position="1"/>
        <end position="24"/>
    </location>
</feature>
<dbReference type="PROSITE" id="PS00271">
    <property type="entry name" value="THIONIN"/>
    <property type="match status" value="1"/>
</dbReference>
<evidence type="ECO:0000313" key="12">
    <source>
        <dbReference type="Proteomes" id="UP000823388"/>
    </source>
</evidence>
<dbReference type="GO" id="GO:0005576">
    <property type="term" value="C:extracellular region"/>
    <property type="evidence" value="ECO:0007669"/>
    <property type="project" value="UniProtKB-SubCell"/>
</dbReference>
<dbReference type="GO" id="GO:0090729">
    <property type="term" value="F:toxin activity"/>
    <property type="evidence" value="ECO:0007669"/>
    <property type="project" value="UniProtKB-KW"/>
</dbReference>
<keyword evidence="4" id="KW-0800">Toxin</keyword>
<evidence type="ECO:0000313" key="11">
    <source>
        <dbReference type="EMBL" id="KAG2572278.1"/>
    </source>
</evidence>
<gene>
    <name evidence="10" type="ORF">PVAP13_7KG165555</name>
    <name evidence="11" type="ORF">PVAP13_7KG165610</name>
</gene>
<accession>A0A8T0QMK3</accession>
<dbReference type="EMBL" id="CM029049">
    <property type="protein sequence ID" value="KAG2572278.1"/>
    <property type="molecule type" value="Genomic_DNA"/>
</dbReference>
<keyword evidence="6" id="KW-0611">Plant defense</keyword>
<organism evidence="10 12">
    <name type="scientific">Panicum virgatum</name>
    <name type="common">Blackwell switchgrass</name>
    <dbReference type="NCBI Taxonomy" id="38727"/>
    <lineage>
        <taxon>Eukaryota</taxon>
        <taxon>Viridiplantae</taxon>
        <taxon>Streptophyta</taxon>
        <taxon>Embryophyta</taxon>
        <taxon>Tracheophyta</taxon>
        <taxon>Spermatophyta</taxon>
        <taxon>Magnoliopsida</taxon>
        <taxon>Liliopsida</taxon>
        <taxon>Poales</taxon>
        <taxon>Poaceae</taxon>
        <taxon>PACMAD clade</taxon>
        <taxon>Panicoideae</taxon>
        <taxon>Panicodae</taxon>
        <taxon>Paniceae</taxon>
        <taxon>Panicinae</taxon>
        <taxon>Panicum</taxon>
        <taxon>Panicum sect. Hiantes</taxon>
    </lineage>
</organism>
<keyword evidence="5 9" id="KW-0732">Signal</keyword>
<sequence length="137" mass="14514">MGSKGLQSVIMCVLILGIILEVEGKSCCKTTLARICYNVCRRRFPPPVCALGCRCKIVKGNKCPPGYPKLNLLPNSAGEPADAISSYCNLGCVSSMCDNISNAPEFVGEETNIDMERCSDACDRICNGDASIASVAA</sequence>
<protein>
    <recommendedName>
        <fullName evidence="13">Acidic protein</fullName>
    </recommendedName>
</protein>
<dbReference type="OrthoDB" id="653285at2759"/>
<evidence type="ECO:0000256" key="7">
    <source>
        <dbReference type="ARBA" id="ARBA00023157"/>
    </source>
</evidence>
<name>A0A8T0QMK3_PANVG</name>
<dbReference type="AlphaFoldDB" id="A0A8T0QMK3"/>
<dbReference type="PANTHER" id="PTHR33920">
    <property type="entry name" value="THIONIN-2.1-RELATED"/>
    <property type="match status" value="1"/>
</dbReference>
<keyword evidence="12" id="KW-1185">Reference proteome</keyword>
<dbReference type="PRINTS" id="PR00287">
    <property type="entry name" value="THIONIN"/>
</dbReference>
<dbReference type="Pfam" id="PF00321">
    <property type="entry name" value="Thionin"/>
    <property type="match status" value="1"/>
</dbReference>